<evidence type="ECO:0000313" key="3">
    <source>
        <dbReference type="EMBL" id="PTM51829.1"/>
    </source>
</evidence>
<dbReference type="GO" id="GO:0000160">
    <property type="term" value="P:phosphorelay signal transduction system"/>
    <property type="evidence" value="ECO:0007669"/>
    <property type="project" value="InterPro"/>
</dbReference>
<reference evidence="3 4" key="1">
    <citation type="submission" date="2018-04" db="EMBL/GenBank/DDBJ databases">
        <title>Genomic Encyclopedia of Archaeal and Bacterial Type Strains, Phase II (KMG-II): from individual species to whole genera.</title>
        <authorList>
            <person name="Goeker M."/>
        </authorList>
    </citation>
    <scope>NUCLEOTIDE SEQUENCE [LARGE SCALE GENOMIC DNA]</scope>
    <source>
        <strain evidence="3 4">DSM 25521</strain>
    </source>
</reference>
<dbReference type="InterPro" id="IPR001789">
    <property type="entry name" value="Sig_transdc_resp-reg_receiver"/>
</dbReference>
<keyword evidence="1" id="KW-0597">Phosphoprotein</keyword>
<dbReference type="SMART" id="SM00448">
    <property type="entry name" value="REC"/>
    <property type="match status" value="1"/>
</dbReference>
<dbReference type="Pfam" id="PF00072">
    <property type="entry name" value="Response_reg"/>
    <property type="match status" value="1"/>
</dbReference>
<protein>
    <submittedName>
        <fullName evidence="3">Response regulator receiver domain-containing protein</fullName>
    </submittedName>
</protein>
<dbReference type="RefSeq" id="WP_108178927.1">
    <property type="nucleotide sequence ID" value="NZ_PZZL01000009.1"/>
</dbReference>
<accession>A0A2T4YYP2</accession>
<organism evidence="3 4">
    <name type="scientific">Phreatobacter oligotrophus</name>
    <dbReference type="NCBI Taxonomy" id="1122261"/>
    <lineage>
        <taxon>Bacteria</taxon>
        <taxon>Pseudomonadati</taxon>
        <taxon>Pseudomonadota</taxon>
        <taxon>Alphaproteobacteria</taxon>
        <taxon>Hyphomicrobiales</taxon>
        <taxon>Phreatobacteraceae</taxon>
        <taxon>Phreatobacter</taxon>
    </lineage>
</organism>
<dbReference type="Gene3D" id="3.40.50.2300">
    <property type="match status" value="1"/>
</dbReference>
<evidence type="ECO:0000259" key="2">
    <source>
        <dbReference type="PROSITE" id="PS50110"/>
    </source>
</evidence>
<dbReference type="Proteomes" id="UP000241808">
    <property type="component" value="Unassembled WGS sequence"/>
</dbReference>
<gene>
    <name evidence="3" type="ORF">C8P69_109116</name>
</gene>
<comment type="caution">
    <text evidence="3">The sequence shown here is derived from an EMBL/GenBank/DDBJ whole genome shotgun (WGS) entry which is preliminary data.</text>
</comment>
<evidence type="ECO:0000313" key="4">
    <source>
        <dbReference type="Proteomes" id="UP000241808"/>
    </source>
</evidence>
<feature type="modified residue" description="4-aspartylphosphate" evidence="1">
    <location>
        <position position="87"/>
    </location>
</feature>
<dbReference type="SUPFAM" id="SSF52172">
    <property type="entry name" value="CheY-like"/>
    <property type="match status" value="1"/>
</dbReference>
<dbReference type="InterPro" id="IPR011006">
    <property type="entry name" value="CheY-like_superfamily"/>
</dbReference>
<evidence type="ECO:0000256" key="1">
    <source>
        <dbReference type="PROSITE-ProRule" id="PRU00169"/>
    </source>
</evidence>
<sequence length="162" mass="17054">MSIDVSPTKPPAAAAGQYLVTASRSLRGNGKGPETLRVLVCEDDPVLALELETCIAECGAVTCGSAPSHDEAHRLAALTLPDLAIVDLHLGDGRSGPRIAADFAERGIKVVVVSGDQTVDAVLARIDHVFLPKPLNASILQEILRHEMRRRSHPDAGGLVDA</sequence>
<dbReference type="PROSITE" id="PS50110">
    <property type="entry name" value="RESPONSE_REGULATORY"/>
    <property type="match status" value="1"/>
</dbReference>
<dbReference type="EMBL" id="PZZL01000009">
    <property type="protein sequence ID" value="PTM51829.1"/>
    <property type="molecule type" value="Genomic_DNA"/>
</dbReference>
<dbReference type="OrthoDB" id="582170at2"/>
<feature type="domain" description="Response regulatory" evidence="2">
    <location>
        <begin position="37"/>
        <end position="148"/>
    </location>
</feature>
<dbReference type="AlphaFoldDB" id="A0A2T4YYP2"/>
<proteinExistence type="predicted"/>
<keyword evidence="4" id="KW-1185">Reference proteome</keyword>
<name>A0A2T4YYP2_9HYPH</name>